<feature type="repeat" description="ANK" evidence="3">
    <location>
        <begin position="240"/>
        <end position="272"/>
    </location>
</feature>
<dbReference type="Pfam" id="PF12796">
    <property type="entry name" value="Ank_2"/>
    <property type="match status" value="2"/>
</dbReference>
<feature type="repeat" description="ANK" evidence="3">
    <location>
        <begin position="85"/>
        <end position="117"/>
    </location>
</feature>
<dbReference type="PRINTS" id="PR01415">
    <property type="entry name" value="ANKYRIN"/>
</dbReference>
<sequence length="296" mass="32857">MPSLEKELFEALEKKNVRKVRELLDRGVDPNIQYEHGLTPLHIASGLGHPNLVKLLLKYGANPNVQNVAFPEIKIFGDIPLPKNDGYTPLHFAVQGGYAKIIKILVKHGANLNTVSNNGLSPLHLATILGKVKVVETLLKLGADPNIYKENKIAKSTRRDLTESFHGYTPLHLVILLSDTPHLRRSAVKIIKKLLKYGANPDILSDYGWLPLNTAILLENVKIIKILLKHGADPNKRDKNGCTSLHIAKILKRGNLVKILLKYGADDSIPDTECKNNLKKLKDEEIVLPCAFGIDL</sequence>
<protein>
    <submittedName>
        <fullName evidence="4">Ankyrin repeat domain-containing protein</fullName>
    </submittedName>
</protein>
<dbReference type="PANTHER" id="PTHR24171">
    <property type="entry name" value="ANKYRIN REPEAT DOMAIN-CONTAINING PROTEIN 39-RELATED"/>
    <property type="match status" value="1"/>
</dbReference>
<name>A0AAX4L126_9CREN</name>
<accession>A0AAX4L126</accession>
<feature type="repeat" description="ANK" evidence="3">
    <location>
        <begin position="207"/>
        <end position="239"/>
    </location>
</feature>
<feature type="repeat" description="ANK" evidence="3">
    <location>
        <begin position="36"/>
        <end position="68"/>
    </location>
</feature>
<dbReference type="PANTHER" id="PTHR24171:SF9">
    <property type="entry name" value="ANKYRIN REPEAT DOMAIN-CONTAINING PROTEIN 39"/>
    <property type="match status" value="1"/>
</dbReference>
<organism evidence="4 5">
    <name type="scientific">Sulfolobus tengchongensis</name>
    <dbReference type="NCBI Taxonomy" id="207809"/>
    <lineage>
        <taxon>Archaea</taxon>
        <taxon>Thermoproteota</taxon>
        <taxon>Thermoprotei</taxon>
        <taxon>Sulfolobales</taxon>
        <taxon>Sulfolobaceae</taxon>
        <taxon>Sulfolobus</taxon>
    </lineage>
</organism>
<dbReference type="Proteomes" id="UP001432202">
    <property type="component" value="Chromosome"/>
</dbReference>
<evidence type="ECO:0000313" key="5">
    <source>
        <dbReference type="Proteomes" id="UP001432202"/>
    </source>
</evidence>
<dbReference type="InterPro" id="IPR002110">
    <property type="entry name" value="Ankyrin_rpt"/>
</dbReference>
<dbReference type="EMBL" id="CP146016">
    <property type="protein sequence ID" value="WWQ60811.1"/>
    <property type="molecule type" value="Genomic_DNA"/>
</dbReference>
<dbReference type="SUPFAM" id="SSF48403">
    <property type="entry name" value="Ankyrin repeat"/>
    <property type="match status" value="1"/>
</dbReference>
<dbReference type="SMART" id="SM00248">
    <property type="entry name" value="ANK"/>
    <property type="match status" value="7"/>
</dbReference>
<keyword evidence="1" id="KW-0677">Repeat</keyword>
<dbReference type="GeneID" id="89335435"/>
<evidence type="ECO:0000256" key="2">
    <source>
        <dbReference type="ARBA" id="ARBA00023043"/>
    </source>
</evidence>
<feature type="repeat" description="ANK" evidence="3">
    <location>
        <begin position="118"/>
        <end position="150"/>
    </location>
</feature>
<feature type="repeat" description="ANK" evidence="3">
    <location>
        <begin position="166"/>
        <end position="206"/>
    </location>
</feature>
<keyword evidence="2 3" id="KW-0040">ANK repeat</keyword>
<dbReference type="AlphaFoldDB" id="A0AAX4L126"/>
<dbReference type="Gene3D" id="1.25.40.20">
    <property type="entry name" value="Ankyrin repeat-containing domain"/>
    <property type="match status" value="3"/>
</dbReference>
<dbReference type="PROSITE" id="PS50297">
    <property type="entry name" value="ANK_REP_REGION"/>
    <property type="match status" value="5"/>
</dbReference>
<dbReference type="RefSeq" id="WP_338602168.1">
    <property type="nucleotide sequence ID" value="NZ_CP146016.1"/>
</dbReference>
<keyword evidence="5" id="KW-1185">Reference proteome</keyword>
<reference evidence="4 5" key="1">
    <citation type="submission" date="2024-02" db="EMBL/GenBank/DDBJ databases">
        <title>STSV induces naive adaptation in Sulfolobus.</title>
        <authorList>
            <person name="Xiang X."/>
            <person name="Song M."/>
        </authorList>
    </citation>
    <scope>NUCLEOTIDE SEQUENCE [LARGE SCALE GENOMIC DNA]</scope>
    <source>
        <strain evidence="4 5">RT2</strain>
    </source>
</reference>
<dbReference type="InterPro" id="IPR036770">
    <property type="entry name" value="Ankyrin_rpt-contain_sf"/>
</dbReference>
<evidence type="ECO:0000256" key="1">
    <source>
        <dbReference type="ARBA" id="ARBA00022737"/>
    </source>
</evidence>
<gene>
    <name evidence="4" type="ORF">V6M85_01660</name>
</gene>
<evidence type="ECO:0000256" key="3">
    <source>
        <dbReference type="PROSITE-ProRule" id="PRU00023"/>
    </source>
</evidence>
<dbReference type="PROSITE" id="PS50088">
    <property type="entry name" value="ANK_REPEAT"/>
    <property type="match status" value="6"/>
</dbReference>
<proteinExistence type="predicted"/>
<dbReference type="Pfam" id="PF00023">
    <property type="entry name" value="Ank"/>
    <property type="match status" value="1"/>
</dbReference>
<evidence type="ECO:0000313" key="4">
    <source>
        <dbReference type="EMBL" id="WWQ60811.1"/>
    </source>
</evidence>